<dbReference type="Proteomes" id="UP000593568">
    <property type="component" value="Unassembled WGS sequence"/>
</dbReference>
<evidence type="ECO:0000313" key="2">
    <source>
        <dbReference type="Proteomes" id="UP000593568"/>
    </source>
</evidence>
<gene>
    <name evidence="1" type="ORF">Gotri_022759</name>
</gene>
<keyword evidence="2" id="KW-1185">Reference proteome</keyword>
<protein>
    <submittedName>
        <fullName evidence="1">Uncharacterized protein</fullName>
    </submittedName>
</protein>
<name>A0A7J9DH21_9ROSI</name>
<proteinExistence type="predicted"/>
<dbReference type="EMBL" id="JABEZW010000002">
    <property type="protein sequence ID" value="MBA0759951.1"/>
    <property type="molecule type" value="Genomic_DNA"/>
</dbReference>
<comment type="caution">
    <text evidence="1">The sequence shown here is derived from an EMBL/GenBank/DDBJ whole genome shotgun (WGS) entry which is preliminary data.</text>
</comment>
<sequence>MSIVVWKVVKIIVEGLLLEGIMMVKLLLMNMPVILQHQMEWIVLLLQVVEKRGMGMRQRYETQMNMEAWLGSMKMKNMKMVRKGGASFPCTVIS</sequence>
<dbReference type="AlphaFoldDB" id="A0A7J9DH21"/>
<organism evidence="1 2">
    <name type="scientific">Gossypium trilobum</name>
    <dbReference type="NCBI Taxonomy" id="34281"/>
    <lineage>
        <taxon>Eukaryota</taxon>
        <taxon>Viridiplantae</taxon>
        <taxon>Streptophyta</taxon>
        <taxon>Embryophyta</taxon>
        <taxon>Tracheophyta</taxon>
        <taxon>Spermatophyta</taxon>
        <taxon>Magnoliopsida</taxon>
        <taxon>eudicotyledons</taxon>
        <taxon>Gunneridae</taxon>
        <taxon>Pentapetalae</taxon>
        <taxon>rosids</taxon>
        <taxon>malvids</taxon>
        <taxon>Malvales</taxon>
        <taxon>Malvaceae</taxon>
        <taxon>Malvoideae</taxon>
        <taxon>Gossypium</taxon>
    </lineage>
</organism>
<reference evidence="1 2" key="1">
    <citation type="journal article" date="2019" name="Genome Biol. Evol.">
        <title>Insights into the evolution of the New World diploid cottons (Gossypium, subgenus Houzingenia) based on genome sequencing.</title>
        <authorList>
            <person name="Grover C.E."/>
            <person name="Arick M.A. 2nd"/>
            <person name="Thrash A."/>
            <person name="Conover J.L."/>
            <person name="Sanders W.S."/>
            <person name="Peterson D.G."/>
            <person name="Frelichowski J.E."/>
            <person name="Scheffler J.A."/>
            <person name="Scheffler B.E."/>
            <person name="Wendel J.F."/>
        </authorList>
    </citation>
    <scope>NUCLEOTIDE SEQUENCE [LARGE SCALE GENOMIC DNA]</scope>
    <source>
        <strain evidence="1">8</strain>
        <tissue evidence="1">Leaf</tissue>
    </source>
</reference>
<accession>A0A7J9DH21</accession>
<evidence type="ECO:0000313" key="1">
    <source>
        <dbReference type="EMBL" id="MBA0759951.1"/>
    </source>
</evidence>